<gene>
    <name evidence="2" type="ORF">AVDCRST_MAG57-3704</name>
</gene>
<dbReference type="EMBL" id="CADCTI010000298">
    <property type="protein sequence ID" value="CAA9279569.1"/>
    <property type="molecule type" value="Genomic_DNA"/>
</dbReference>
<feature type="compositionally biased region" description="Basic and acidic residues" evidence="1">
    <location>
        <begin position="170"/>
        <end position="184"/>
    </location>
</feature>
<sequence>ERREAGTRGRRGCLRARWRLRRRADRRAARPRDPRRGRRRGARGGRGRDRCRGPVRGGQGRRHSDPSPAGPHHRRRLRGRRGRRTRRAADTAGRPVGERAGRRRRGHAFPGRGGAGPGRRGPPEALHRPVPARGRRRAPQGHLARPPRAHHLHDGGDRVRGVHGGARVRTRPDLRPGRDRRLRL</sequence>
<evidence type="ECO:0000256" key="1">
    <source>
        <dbReference type="SAM" id="MobiDB-lite"/>
    </source>
</evidence>
<feature type="non-terminal residue" evidence="2">
    <location>
        <position position="1"/>
    </location>
</feature>
<accession>A0A6J4JGW6</accession>
<dbReference type="AlphaFoldDB" id="A0A6J4JGW6"/>
<feature type="compositionally biased region" description="Basic residues" evidence="1">
    <location>
        <begin position="35"/>
        <end position="45"/>
    </location>
</feature>
<name>A0A6J4JGW6_9ACTN</name>
<reference evidence="2" key="1">
    <citation type="submission" date="2020-02" db="EMBL/GenBank/DDBJ databases">
        <authorList>
            <person name="Meier V. D."/>
        </authorList>
    </citation>
    <scope>NUCLEOTIDE SEQUENCE</scope>
    <source>
        <strain evidence="2">AVDCRST_MAG57</strain>
    </source>
</reference>
<feature type="compositionally biased region" description="Basic residues" evidence="1">
    <location>
        <begin position="71"/>
        <end position="86"/>
    </location>
</feature>
<organism evidence="2">
    <name type="scientific">uncultured Blastococcus sp</name>
    <dbReference type="NCBI Taxonomy" id="217144"/>
    <lineage>
        <taxon>Bacteria</taxon>
        <taxon>Bacillati</taxon>
        <taxon>Actinomycetota</taxon>
        <taxon>Actinomycetes</taxon>
        <taxon>Geodermatophilales</taxon>
        <taxon>Geodermatophilaceae</taxon>
        <taxon>Blastococcus</taxon>
        <taxon>environmental samples</taxon>
    </lineage>
</organism>
<proteinExistence type="predicted"/>
<feature type="region of interest" description="Disordered" evidence="1">
    <location>
        <begin position="21"/>
        <end position="184"/>
    </location>
</feature>
<protein>
    <submittedName>
        <fullName evidence="2">Protein translocase subunit SecE</fullName>
    </submittedName>
</protein>
<feature type="non-terminal residue" evidence="2">
    <location>
        <position position="184"/>
    </location>
</feature>
<evidence type="ECO:0000313" key="2">
    <source>
        <dbReference type="EMBL" id="CAA9279569.1"/>
    </source>
</evidence>
<feature type="compositionally biased region" description="Basic residues" evidence="1">
    <location>
        <begin position="133"/>
        <end position="151"/>
    </location>
</feature>